<feature type="transmembrane region" description="Helical" evidence="6">
    <location>
        <begin position="117"/>
        <end position="137"/>
    </location>
</feature>
<dbReference type="Pfam" id="PF07947">
    <property type="entry name" value="YhhN"/>
    <property type="match status" value="1"/>
</dbReference>
<comment type="similarity">
    <text evidence="2">Belongs to the TMEM86 family.</text>
</comment>
<evidence type="ECO:0000256" key="6">
    <source>
        <dbReference type="SAM" id="Phobius"/>
    </source>
</evidence>
<evidence type="ECO:0000256" key="4">
    <source>
        <dbReference type="ARBA" id="ARBA00022989"/>
    </source>
</evidence>
<evidence type="ECO:0000256" key="1">
    <source>
        <dbReference type="ARBA" id="ARBA00004141"/>
    </source>
</evidence>
<dbReference type="EMBL" id="BAABDK010000035">
    <property type="protein sequence ID" value="GAA4056100.1"/>
    <property type="molecule type" value="Genomic_DNA"/>
</dbReference>
<feature type="transmembrane region" description="Helical" evidence="6">
    <location>
        <begin position="206"/>
        <end position="225"/>
    </location>
</feature>
<sequence>MSTCYLAPMNKLFLLLFGLATAGDLLAVSLPAYASLAYLCKPLLLLSLGLYYYRAAPHPARLVLAALALSWLGDVLLLFQARQELFFMGGLVSFLAAHACYIGAYRQHQWPGPGRALGWRMGVGLPVVVAGLALLSALSPGLGPLRLPVLGYAVVLVLMVLVATYRAGRTTAGSFALVSAGAALFMGSDSLLALDKFLEPLPGAGFWVMLTYCAAQLSIVAGLLAHERAVGPARRVA</sequence>
<dbReference type="PANTHER" id="PTHR31885">
    <property type="entry name" value="GH04784P"/>
    <property type="match status" value="1"/>
</dbReference>
<feature type="transmembrane region" description="Helical" evidence="6">
    <location>
        <begin position="175"/>
        <end position="194"/>
    </location>
</feature>
<comment type="subcellular location">
    <subcellularLocation>
        <location evidence="1">Membrane</location>
        <topology evidence="1">Multi-pass membrane protein</topology>
    </subcellularLocation>
</comment>
<dbReference type="Proteomes" id="UP001501469">
    <property type="component" value="Unassembled WGS sequence"/>
</dbReference>
<protein>
    <recommendedName>
        <fullName evidence="9">Lysoplasmalogenase</fullName>
    </recommendedName>
</protein>
<evidence type="ECO:0000313" key="7">
    <source>
        <dbReference type="EMBL" id="GAA4056100.1"/>
    </source>
</evidence>
<evidence type="ECO:0000256" key="5">
    <source>
        <dbReference type="ARBA" id="ARBA00023136"/>
    </source>
</evidence>
<dbReference type="PANTHER" id="PTHR31885:SF6">
    <property type="entry name" value="GH04784P"/>
    <property type="match status" value="1"/>
</dbReference>
<organism evidence="7 8">
    <name type="scientific">Hymenobacter glaciei</name>
    <dbReference type="NCBI Taxonomy" id="877209"/>
    <lineage>
        <taxon>Bacteria</taxon>
        <taxon>Pseudomonadati</taxon>
        <taxon>Bacteroidota</taxon>
        <taxon>Cytophagia</taxon>
        <taxon>Cytophagales</taxon>
        <taxon>Hymenobacteraceae</taxon>
        <taxon>Hymenobacter</taxon>
    </lineage>
</organism>
<evidence type="ECO:0008006" key="9">
    <source>
        <dbReference type="Google" id="ProtNLM"/>
    </source>
</evidence>
<evidence type="ECO:0000256" key="3">
    <source>
        <dbReference type="ARBA" id="ARBA00022692"/>
    </source>
</evidence>
<keyword evidence="3 6" id="KW-0812">Transmembrane</keyword>
<keyword evidence="4 6" id="KW-1133">Transmembrane helix</keyword>
<reference evidence="8" key="1">
    <citation type="journal article" date="2019" name="Int. J. Syst. Evol. Microbiol.">
        <title>The Global Catalogue of Microorganisms (GCM) 10K type strain sequencing project: providing services to taxonomists for standard genome sequencing and annotation.</title>
        <authorList>
            <consortium name="The Broad Institute Genomics Platform"/>
            <consortium name="The Broad Institute Genome Sequencing Center for Infectious Disease"/>
            <person name="Wu L."/>
            <person name="Ma J."/>
        </authorList>
    </citation>
    <scope>NUCLEOTIDE SEQUENCE [LARGE SCALE GENOMIC DNA]</scope>
    <source>
        <strain evidence="8">JCM 17225</strain>
    </source>
</reference>
<evidence type="ECO:0000256" key="2">
    <source>
        <dbReference type="ARBA" id="ARBA00007375"/>
    </source>
</evidence>
<feature type="transmembrane region" description="Helical" evidence="6">
    <location>
        <begin position="149"/>
        <end position="168"/>
    </location>
</feature>
<proteinExistence type="inferred from homology"/>
<accession>A0ABP7UZC6</accession>
<keyword evidence="5 6" id="KW-0472">Membrane</keyword>
<dbReference type="InterPro" id="IPR012506">
    <property type="entry name" value="TMEM86B-like"/>
</dbReference>
<evidence type="ECO:0000313" key="8">
    <source>
        <dbReference type="Proteomes" id="UP001501469"/>
    </source>
</evidence>
<name>A0ABP7UZC6_9BACT</name>
<feature type="transmembrane region" description="Helical" evidence="6">
    <location>
        <begin position="85"/>
        <end position="105"/>
    </location>
</feature>
<gene>
    <name evidence="7" type="ORF">GCM10022409_49240</name>
</gene>
<comment type="caution">
    <text evidence="7">The sequence shown here is derived from an EMBL/GenBank/DDBJ whole genome shotgun (WGS) entry which is preliminary data.</text>
</comment>
<keyword evidence="8" id="KW-1185">Reference proteome</keyword>